<keyword evidence="2 3" id="KW-0326">Glycosidase</keyword>
<dbReference type="PANTHER" id="PTHR12631:SF10">
    <property type="entry name" value="BETA-XYLOSIDASE-LIKE PROTEIN-RELATED"/>
    <property type="match status" value="1"/>
</dbReference>
<dbReference type="EMBL" id="BAAANT010000030">
    <property type="protein sequence ID" value="GAA2150988.1"/>
    <property type="molecule type" value="Genomic_DNA"/>
</dbReference>
<feature type="domain" description="Glycoside hydrolase family 5" evidence="4">
    <location>
        <begin position="45"/>
        <end position="196"/>
    </location>
</feature>
<dbReference type="PANTHER" id="PTHR12631">
    <property type="entry name" value="ALPHA-L-IDURONIDASE"/>
    <property type="match status" value="1"/>
</dbReference>
<evidence type="ECO:0000313" key="6">
    <source>
        <dbReference type="Proteomes" id="UP001422759"/>
    </source>
</evidence>
<reference evidence="5 6" key="1">
    <citation type="journal article" date="2019" name="Int. J. Syst. Evol. Microbiol.">
        <title>The Global Catalogue of Microorganisms (GCM) 10K type strain sequencing project: providing services to taxonomists for standard genome sequencing and annotation.</title>
        <authorList>
            <consortium name="The Broad Institute Genomics Platform"/>
            <consortium name="The Broad Institute Genome Sequencing Center for Infectious Disease"/>
            <person name="Wu L."/>
            <person name="Ma J."/>
        </authorList>
    </citation>
    <scope>NUCLEOTIDE SEQUENCE [LARGE SCALE GENOMIC DNA]</scope>
    <source>
        <strain evidence="5 6">JCM 14560</strain>
    </source>
</reference>
<dbReference type="InterPro" id="IPR017853">
    <property type="entry name" value="GH"/>
</dbReference>
<dbReference type="RefSeq" id="WP_344467810.1">
    <property type="nucleotide sequence ID" value="NZ_BAAANT010000030.1"/>
</dbReference>
<comment type="caution">
    <text evidence="5">The sequence shown here is derived from an EMBL/GenBank/DDBJ whole genome shotgun (WGS) entry which is preliminary data.</text>
</comment>
<evidence type="ECO:0000259" key="4">
    <source>
        <dbReference type="Pfam" id="PF00150"/>
    </source>
</evidence>
<evidence type="ECO:0000256" key="2">
    <source>
        <dbReference type="ARBA" id="ARBA00023295"/>
    </source>
</evidence>
<sequence length="611" mass="61172">MLRTFSARGWARAKGPDARPGNLAIGVALGSGYQNWFAALSPSARQSEIASMRAAGISWVRMDAEWWTVEPSQGVFDWSNPDVTADAMLAGGMNLVVLLNESPVWARRAAGTAPLNSPWPTPDPQLYAEYCGQAAAHYAAKGVHVFELWNEPNLDTGANTAAGWGYQSPWGFADLAVAAYPAIKAADPKALVLGGTLATATEFGTAGTARTASWAAVPAGAVSATVSCPTATAADAYGILTGTADGWPVGTVITSAAAGLGYTVVPPAWLGAFPAVPAATGHTVRTGNVQYPPDVFLTQAYARAAGRPMWDALAIHPYTQPLLPAAQAAVWGGWATVPALRQIMKDNGEGAKPMWITEVGAPTGAATVSWPAAAATAGTLAVSGPSAAAADLGYQLAAPGLPAGSYVGAVSPGSGWTVLPPVGTLAAGLAKGTPATSLQLAATSTALTIPAGTVLTVQAVPAPLTVTTSAAVTTATAAATTVPVTGFTPAHSYAAGSVVQGPAGQLWGSAVAAATGRSATLTPPGVATAYGQVDEPTQAAIISQVFRSITVGVPAGSGSLGSDPWPFVGPVFLFCWSDAGGTAGPFGLVRQDGTPKAALAALTALARTGGV</sequence>
<keyword evidence="1 3" id="KW-0378">Hydrolase</keyword>
<keyword evidence="6" id="KW-1185">Reference proteome</keyword>
<accession>A0ABN3A0F0</accession>
<organism evidence="5 6">
    <name type="scientific">Kitasatospora kazusensis</name>
    <dbReference type="NCBI Taxonomy" id="407974"/>
    <lineage>
        <taxon>Bacteria</taxon>
        <taxon>Bacillati</taxon>
        <taxon>Actinomycetota</taxon>
        <taxon>Actinomycetes</taxon>
        <taxon>Kitasatosporales</taxon>
        <taxon>Streptomycetaceae</taxon>
        <taxon>Kitasatospora</taxon>
    </lineage>
</organism>
<dbReference type="SUPFAM" id="SSF51445">
    <property type="entry name" value="(Trans)glycosidases"/>
    <property type="match status" value="1"/>
</dbReference>
<name>A0ABN3A0F0_9ACTN</name>
<evidence type="ECO:0000256" key="3">
    <source>
        <dbReference type="RuleBase" id="RU361153"/>
    </source>
</evidence>
<dbReference type="InterPro" id="IPR051923">
    <property type="entry name" value="Glycosyl_Hydrolase_39"/>
</dbReference>
<dbReference type="Pfam" id="PF00150">
    <property type="entry name" value="Cellulase"/>
    <property type="match status" value="1"/>
</dbReference>
<gene>
    <name evidence="5" type="ORF">GCM10009760_45900</name>
</gene>
<protein>
    <recommendedName>
        <fullName evidence="4">Glycoside hydrolase family 5 domain-containing protein</fullName>
    </recommendedName>
</protein>
<evidence type="ECO:0000313" key="5">
    <source>
        <dbReference type="EMBL" id="GAA2150988.1"/>
    </source>
</evidence>
<dbReference type="Proteomes" id="UP001422759">
    <property type="component" value="Unassembled WGS sequence"/>
</dbReference>
<comment type="similarity">
    <text evidence="3">Belongs to the glycosyl hydrolase 5 (cellulase A) family.</text>
</comment>
<proteinExistence type="inferred from homology"/>
<evidence type="ECO:0000256" key="1">
    <source>
        <dbReference type="ARBA" id="ARBA00022801"/>
    </source>
</evidence>
<dbReference type="InterPro" id="IPR001547">
    <property type="entry name" value="Glyco_hydro_5"/>
</dbReference>
<dbReference type="Gene3D" id="3.20.20.80">
    <property type="entry name" value="Glycosidases"/>
    <property type="match status" value="2"/>
</dbReference>